<dbReference type="EnsemblMetazoa" id="GPPI049268-RA">
    <property type="protein sequence ID" value="GPPI049268-PA"/>
    <property type="gene ID" value="GPPI049268"/>
</dbReference>
<dbReference type="GO" id="GO:0005737">
    <property type="term" value="C:cytoplasm"/>
    <property type="evidence" value="ECO:0007669"/>
    <property type="project" value="TreeGrafter"/>
</dbReference>
<name>A0A1B0C4Y0_9MUSC</name>
<organism evidence="7 8">
    <name type="scientific">Glossina palpalis gambiensis</name>
    <dbReference type="NCBI Taxonomy" id="67801"/>
    <lineage>
        <taxon>Eukaryota</taxon>
        <taxon>Metazoa</taxon>
        <taxon>Ecdysozoa</taxon>
        <taxon>Arthropoda</taxon>
        <taxon>Hexapoda</taxon>
        <taxon>Insecta</taxon>
        <taxon>Pterygota</taxon>
        <taxon>Neoptera</taxon>
        <taxon>Endopterygota</taxon>
        <taxon>Diptera</taxon>
        <taxon>Brachycera</taxon>
        <taxon>Muscomorpha</taxon>
        <taxon>Hippoboscoidea</taxon>
        <taxon>Glossinidae</taxon>
        <taxon>Glossina</taxon>
    </lineage>
</organism>
<dbReference type="GO" id="GO:0005524">
    <property type="term" value="F:ATP binding"/>
    <property type="evidence" value="ECO:0007669"/>
    <property type="project" value="UniProtKB-KW"/>
</dbReference>
<proteinExistence type="predicted"/>
<dbReference type="EMBL" id="JXJN01025711">
    <property type="status" value="NOT_ANNOTATED_CDS"/>
    <property type="molecule type" value="Genomic_DNA"/>
</dbReference>
<evidence type="ECO:0000259" key="6">
    <source>
        <dbReference type="Pfam" id="PF01409"/>
    </source>
</evidence>
<protein>
    <recommendedName>
        <fullName evidence="6">Phenylalanyl-tRNA synthetase domain-containing protein</fullName>
    </recommendedName>
</protein>
<dbReference type="Pfam" id="PF01409">
    <property type="entry name" value="tRNA-synt_2d"/>
    <property type="match status" value="1"/>
</dbReference>
<evidence type="ECO:0000256" key="1">
    <source>
        <dbReference type="ARBA" id="ARBA00022598"/>
    </source>
</evidence>
<keyword evidence="5" id="KW-0030">Aminoacyl-tRNA synthetase</keyword>
<keyword evidence="1" id="KW-0436">Ligase</keyword>
<evidence type="ECO:0000313" key="8">
    <source>
        <dbReference type="Proteomes" id="UP000092460"/>
    </source>
</evidence>
<evidence type="ECO:0000256" key="4">
    <source>
        <dbReference type="ARBA" id="ARBA00022917"/>
    </source>
</evidence>
<reference evidence="8" key="1">
    <citation type="submission" date="2015-01" db="EMBL/GenBank/DDBJ databases">
        <authorList>
            <person name="Aksoy S."/>
            <person name="Warren W."/>
            <person name="Wilson R.K."/>
        </authorList>
    </citation>
    <scope>NUCLEOTIDE SEQUENCE [LARGE SCALE GENOMIC DNA]</scope>
    <source>
        <strain evidence="8">IAEA</strain>
    </source>
</reference>
<dbReference type="InterPro" id="IPR002319">
    <property type="entry name" value="Phenylalanyl-tRNA_Synthase"/>
</dbReference>
<evidence type="ECO:0000313" key="7">
    <source>
        <dbReference type="EnsemblMetazoa" id="GPPI049268-PA"/>
    </source>
</evidence>
<keyword evidence="8" id="KW-1185">Reference proteome</keyword>
<keyword evidence="4" id="KW-0648">Protein biosynthesis</keyword>
<dbReference type="GO" id="GO:0004826">
    <property type="term" value="F:phenylalanine-tRNA ligase activity"/>
    <property type="evidence" value="ECO:0007669"/>
    <property type="project" value="TreeGrafter"/>
</dbReference>
<dbReference type="SUPFAM" id="SSF55681">
    <property type="entry name" value="Class II aaRS and biotin synthetases"/>
    <property type="match status" value="1"/>
</dbReference>
<dbReference type="VEuPathDB" id="VectorBase:GPPI049268"/>
<dbReference type="InterPro" id="IPR045864">
    <property type="entry name" value="aa-tRNA-synth_II/BPL/LPL"/>
</dbReference>
<dbReference type="Gene3D" id="3.30.930.10">
    <property type="entry name" value="Bira Bifunctional Protein, Domain 2"/>
    <property type="match status" value="1"/>
</dbReference>
<dbReference type="STRING" id="67801.A0A1B0C4Y0"/>
<evidence type="ECO:0000256" key="5">
    <source>
        <dbReference type="ARBA" id="ARBA00023146"/>
    </source>
</evidence>
<keyword evidence="3" id="KW-0067">ATP-binding</keyword>
<evidence type="ECO:0000256" key="3">
    <source>
        <dbReference type="ARBA" id="ARBA00022840"/>
    </source>
</evidence>
<keyword evidence="2" id="KW-0547">Nucleotide-binding</keyword>
<dbReference type="GO" id="GO:0000049">
    <property type="term" value="F:tRNA binding"/>
    <property type="evidence" value="ECO:0007669"/>
    <property type="project" value="InterPro"/>
</dbReference>
<dbReference type="Proteomes" id="UP000092460">
    <property type="component" value="Unassembled WGS sequence"/>
</dbReference>
<sequence length="99" mass="11619">MYLSNEIESSYYNFDALNIPKNHPSRTKHDTFWINNSCLLRTQTSGVQIRVMESHTPPFKIISSGRVYRRDYDKTHTPMFHQMEGLIIDCDHLESGLKD</sequence>
<accession>A0A1B0C4Y0</accession>
<evidence type="ECO:0000256" key="2">
    <source>
        <dbReference type="ARBA" id="ARBA00022741"/>
    </source>
</evidence>
<reference evidence="7" key="2">
    <citation type="submission" date="2020-05" db="UniProtKB">
        <authorList>
            <consortium name="EnsemblMetazoa"/>
        </authorList>
    </citation>
    <scope>IDENTIFICATION</scope>
    <source>
        <strain evidence="7">IAEA</strain>
    </source>
</reference>
<dbReference type="GO" id="GO:0006432">
    <property type="term" value="P:phenylalanyl-tRNA aminoacylation"/>
    <property type="evidence" value="ECO:0007669"/>
    <property type="project" value="TreeGrafter"/>
</dbReference>
<dbReference type="AlphaFoldDB" id="A0A1B0C4Y0"/>
<dbReference type="PANTHER" id="PTHR11538">
    <property type="entry name" value="PHENYLALANYL-TRNA SYNTHETASE"/>
    <property type="match status" value="1"/>
</dbReference>
<dbReference type="PANTHER" id="PTHR11538:SF41">
    <property type="entry name" value="PHENYLALANINE--TRNA LIGASE, MITOCHONDRIAL"/>
    <property type="match status" value="1"/>
</dbReference>
<feature type="domain" description="Phenylalanyl-tRNA synthetase" evidence="6">
    <location>
        <begin position="4"/>
        <end position="91"/>
    </location>
</feature>